<gene>
    <name evidence="5" type="ORF">CLV40_12042</name>
</gene>
<evidence type="ECO:0000256" key="2">
    <source>
        <dbReference type="ARBA" id="ARBA00022801"/>
    </source>
</evidence>
<dbReference type="AlphaFoldDB" id="A0A2S6GGJ6"/>
<dbReference type="InterPro" id="IPR023214">
    <property type="entry name" value="HAD_sf"/>
</dbReference>
<sequence length="265" mass="28540">MTSALVPAPSTSITRGPTPAHEPPTIEAVCLDIDDTLIDFTGSARTALSVLIGRDDMWSAWQRVTEEHSALVVSGELDYDTMRRARTKAFLADLGTPCDDDTVAELEDRRLHQMSRAWRLFPDVLPCLDWLRAADIKIAAVTNASGPHQRGRLVDLGLGRFFDAVVSAGELGAAKPDPVIFHTACGLLGARPERTAHVGDRLDLDAHGARDAGLRGIWLDRTRTGEPQEPGVPVVDTLADLPALLVTEYRTPTVTSASALPAPRG</sequence>
<keyword evidence="6" id="KW-1185">Reference proteome</keyword>
<dbReference type="InterPro" id="IPR036412">
    <property type="entry name" value="HAD-like_sf"/>
</dbReference>
<keyword evidence="2 5" id="KW-0378">Hydrolase</keyword>
<dbReference type="OrthoDB" id="9810501at2"/>
<comment type="caution">
    <text evidence="5">The sequence shown here is derived from an EMBL/GenBank/DDBJ whole genome shotgun (WGS) entry which is preliminary data.</text>
</comment>
<dbReference type="InterPro" id="IPR051400">
    <property type="entry name" value="HAD-like_hydrolase"/>
</dbReference>
<dbReference type="NCBIfam" id="TIGR01549">
    <property type="entry name" value="HAD-SF-IA-v1"/>
    <property type="match status" value="1"/>
</dbReference>
<dbReference type="PANTHER" id="PTHR46470:SF4">
    <property type="entry name" value="5-AMINO-6-(5-PHOSPHO-D-RIBITYLAMINO)URACIL PHOSPHATASE YIGB"/>
    <property type="match status" value="1"/>
</dbReference>
<evidence type="ECO:0000313" key="5">
    <source>
        <dbReference type="EMBL" id="PPK64321.1"/>
    </source>
</evidence>
<dbReference type="SUPFAM" id="SSF56784">
    <property type="entry name" value="HAD-like"/>
    <property type="match status" value="1"/>
</dbReference>
<dbReference type="PRINTS" id="PR00413">
    <property type="entry name" value="HADHALOGNASE"/>
</dbReference>
<proteinExistence type="predicted"/>
<dbReference type="EMBL" id="PTIX01000020">
    <property type="protein sequence ID" value="PPK64321.1"/>
    <property type="molecule type" value="Genomic_DNA"/>
</dbReference>
<dbReference type="SFLD" id="SFLDS00003">
    <property type="entry name" value="Haloacid_Dehalogenase"/>
    <property type="match status" value="1"/>
</dbReference>
<dbReference type="GO" id="GO:0016787">
    <property type="term" value="F:hydrolase activity"/>
    <property type="evidence" value="ECO:0007669"/>
    <property type="project" value="UniProtKB-KW"/>
</dbReference>
<feature type="compositionally biased region" description="Polar residues" evidence="4">
    <location>
        <begin position="1"/>
        <end position="15"/>
    </location>
</feature>
<evidence type="ECO:0000256" key="3">
    <source>
        <dbReference type="ARBA" id="ARBA00022842"/>
    </source>
</evidence>
<dbReference type="SFLD" id="SFLDG01129">
    <property type="entry name" value="C1.5:_HAD__Beta-PGM__Phosphata"/>
    <property type="match status" value="1"/>
</dbReference>
<dbReference type="Proteomes" id="UP000239203">
    <property type="component" value="Unassembled WGS sequence"/>
</dbReference>
<dbReference type="GO" id="GO:0044281">
    <property type="term" value="P:small molecule metabolic process"/>
    <property type="evidence" value="ECO:0007669"/>
    <property type="project" value="UniProtKB-ARBA"/>
</dbReference>
<dbReference type="Gene3D" id="3.40.50.1000">
    <property type="entry name" value="HAD superfamily/HAD-like"/>
    <property type="match status" value="1"/>
</dbReference>
<dbReference type="PANTHER" id="PTHR46470">
    <property type="entry name" value="N-ACYLNEURAMINATE-9-PHOSPHATASE"/>
    <property type="match status" value="1"/>
</dbReference>
<feature type="region of interest" description="Disordered" evidence="4">
    <location>
        <begin position="1"/>
        <end position="23"/>
    </location>
</feature>
<evidence type="ECO:0000256" key="4">
    <source>
        <dbReference type="SAM" id="MobiDB-lite"/>
    </source>
</evidence>
<name>A0A2S6GGJ6_9PSEU</name>
<evidence type="ECO:0000313" key="6">
    <source>
        <dbReference type="Proteomes" id="UP000239203"/>
    </source>
</evidence>
<dbReference type="RefSeq" id="WP_104481995.1">
    <property type="nucleotide sequence ID" value="NZ_CP154825.1"/>
</dbReference>
<organism evidence="5 6">
    <name type="scientific">Actinokineospora auranticolor</name>
    <dbReference type="NCBI Taxonomy" id="155976"/>
    <lineage>
        <taxon>Bacteria</taxon>
        <taxon>Bacillati</taxon>
        <taxon>Actinomycetota</taxon>
        <taxon>Actinomycetes</taxon>
        <taxon>Pseudonocardiales</taxon>
        <taxon>Pseudonocardiaceae</taxon>
        <taxon>Actinokineospora</taxon>
    </lineage>
</organism>
<comment type="cofactor">
    <cofactor evidence="1">
        <name>Mg(2+)</name>
        <dbReference type="ChEBI" id="CHEBI:18420"/>
    </cofactor>
</comment>
<protein>
    <submittedName>
        <fullName evidence="5">Putative hydrolase of the HAD superfamily</fullName>
    </submittedName>
</protein>
<evidence type="ECO:0000256" key="1">
    <source>
        <dbReference type="ARBA" id="ARBA00001946"/>
    </source>
</evidence>
<dbReference type="InterPro" id="IPR006439">
    <property type="entry name" value="HAD-SF_hydro_IA"/>
</dbReference>
<accession>A0A2S6GGJ6</accession>
<dbReference type="Pfam" id="PF00702">
    <property type="entry name" value="Hydrolase"/>
    <property type="match status" value="1"/>
</dbReference>
<keyword evidence="3" id="KW-0460">Magnesium</keyword>
<dbReference type="Gene3D" id="1.20.120.710">
    <property type="entry name" value="Haloacid dehalogenase hydrolase-like domain"/>
    <property type="match status" value="1"/>
</dbReference>
<reference evidence="5 6" key="1">
    <citation type="submission" date="2018-02" db="EMBL/GenBank/DDBJ databases">
        <title>Genomic Encyclopedia of Archaeal and Bacterial Type Strains, Phase II (KMG-II): from individual species to whole genera.</title>
        <authorList>
            <person name="Goeker M."/>
        </authorList>
    </citation>
    <scope>NUCLEOTIDE SEQUENCE [LARGE SCALE GENOMIC DNA]</scope>
    <source>
        <strain evidence="5 6">YU 961-1</strain>
    </source>
</reference>